<keyword evidence="2" id="KW-1185">Reference proteome</keyword>
<dbReference type="InterPro" id="IPR053134">
    <property type="entry name" value="RNA-dir_DNA_polymerase"/>
</dbReference>
<protein>
    <submittedName>
        <fullName evidence="1">Retrovirus-related Pol polyprotein from transposon opus</fullName>
    </submittedName>
</protein>
<dbReference type="Gene3D" id="3.30.70.270">
    <property type="match status" value="2"/>
</dbReference>
<organism evidence="1 2">
    <name type="scientific">Gossypium australe</name>
    <dbReference type="NCBI Taxonomy" id="47621"/>
    <lineage>
        <taxon>Eukaryota</taxon>
        <taxon>Viridiplantae</taxon>
        <taxon>Streptophyta</taxon>
        <taxon>Embryophyta</taxon>
        <taxon>Tracheophyta</taxon>
        <taxon>Spermatophyta</taxon>
        <taxon>Magnoliopsida</taxon>
        <taxon>eudicotyledons</taxon>
        <taxon>Gunneridae</taxon>
        <taxon>Pentapetalae</taxon>
        <taxon>rosids</taxon>
        <taxon>malvids</taxon>
        <taxon>Malvales</taxon>
        <taxon>Malvaceae</taxon>
        <taxon>Malvoideae</taxon>
        <taxon>Gossypium</taxon>
    </lineage>
</organism>
<dbReference type="PANTHER" id="PTHR24559">
    <property type="entry name" value="TRANSPOSON TY3-I GAG-POL POLYPROTEIN"/>
    <property type="match status" value="1"/>
</dbReference>
<dbReference type="CDD" id="cd01647">
    <property type="entry name" value="RT_LTR"/>
    <property type="match status" value="1"/>
</dbReference>
<dbReference type="InterPro" id="IPR043502">
    <property type="entry name" value="DNA/RNA_pol_sf"/>
</dbReference>
<dbReference type="SUPFAM" id="SSF56672">
    <property type="entry name" value="DNA/RNA polymerases"/>
    <property type="match status" value="1"/>
</dbReference>
<proteinExistence type="predicted"/>
<gene>
    <name evidence="1" type="ORF">EPI10_001608</name>
</gene>
<dbReference type="Proteomes" id="UP000325315">
    <property type="component" value="Unassembled WGS sequence"/>
</dbReference>
<sequence length="269" mass="31232">MSFMYAFSGYDQIFMALEDQDKTTFFIEEGLFYYLVMPFGLKNAGATYQRLVNRIFRKNLSEAFIILRAHSMKLNSEKCAFSRGIKVNLEKICAILDMPPLRMIKYIQHLTGRVVTLNRFISRMADKCLPFFKALRTSFSWTEKCQKAFEKLKSHLTSPLLFMSLNFVYLETSNEIVVAVLVRVEGARQFLVYYGKEQRYAKMKKLIFSLIVVARKLCPYFQAHPITAVTSQPIKDMLSKADTLERITKYGIELAKFCIEYAPRTVVKS</sequence>
<comment type="caution">
    <text evidence="1">The sequence shown here is derived from an EMBL/GenBank/DDBJ whole genome shotgun (WGS) entry which is preliminary data.</text>
</comment>
<evidence type="ECO:0000313" key="1">
    <source>
        <dbReference type="EMBL" id="KAA3466520.1"/>
    </source>
</evidence>
<dbReference type="OrthoDB" id="1934793at2759"/>
<reference evidence="1" key="1">
    <citation type="submission" date="2019-08" db="EMBL/GenBank/DDBJ databases">
        <authorList>
            <person name="Liu F."/>
        </authorList>
    </citation>
    <scope>NUCLEOTIDE SEQUENCE [LARGE SCALE GENOMIC DNA]</scope>
    <source>
        <strain evidence="1">PA1801</strain>
        <tissue evidence="1">Leaf</tissue>
    </source>
</reference>
<dbReference type="InterPro" id="IPR043128">
    <property type="entry name" value="Rev_trsase/Diguanyl_cyclase"/>
</dbReference>
<dbReference type="Gene3D" id="3.10.10.10">
    <property type="entry name" value="HIV Type 1 Reverse Transcriptase, subunit A, domain 1"/>
    <property type="match status" value="1"/>
</dbReference>
<name>A0A5B6VBE0_9ROSI</name>
<dbReference type="PANTHER" id="PTHR24559:SF430">
    <property type="entry name" value="RNA-DIRECTED DNA POLYMERASE"/>
    <property type="match status" value="1"/>
</dbReference>
<dbReference type="EMBL" id="SMMG02000007">
    <property type="protein sequence ID" value="KAA3466520.1"/>
    <property type="molecule type" value="Genomic_DNA"/>
</dbReference>
<accession>A0A5B6VBE0</accession>
<dbReference type="AlphaFoldDB" id="A0A5B6VBE0"/>
<evidence type="ECO:0000313" key="2">
    <source>
        <dbReference type="Proteomes" id="UP000325315"/>
    </source>
</evidence>